<comment type="caution">
    <text evidence="2">The sequence shown here is derived from an EMBL/GenBank/DDBJ whole genome shotgun (WGS) entry which is preliminary data.</text>
</comment>
<dbReference type="Proteomes" id="UP000011907">
    <property type="component" value="Unassembled WGS sequence"/>
</dbReference>
<evidence type="ECO:0000313" key="2">
    <source>
        <dbReference type="EMBL" id="EME73539.1"/>
    </source>
</evidence>
<dbReference type="PANTHER" id="PTHR43233">
    <property type="entry name" value="FAMILY N-ACETYLTRANSFERASE, PUTATIVE (AFU_ORTHOLOGUE AFUA_6G03350)-RELATED"/>
    <property type="match status" value="1"/>
</dbReference>
<dbReference type="AlphaFoldDB" id="M5P272"/>
<dbReference type="RefSeq" id="WP_006639452.1">
    <property type="nucleotide sequence ID" value="NZ_AOFM01000009.1"/>
</dbReference>
<proteinExistence type="predicted"/>
<protein>
    <submittedName>
        <fullName evidence="2">N-acetyltransferase GCN5</fullName>
    </submittedName>
</protein>
<dbReference type="CDD" id="cd04301">
    <property type="entry name" value="NAT_SF"/>
    <property type="match status" value="1"/>
</dbReference>
<dbReference type="SUPFAM" id="SSF55729">
    <property type="entry name" value="Acyl-CoA N-acyltransferases (Nat)"/>
    <property type="match status" value="1"/>
</dbReference>
<sequence>METEHIDVGNGFFISTNKKKLNIERIHHFLSEQSYWAKGIKQELVNEMIRNAPLCIGLYADDGKQAGFARVITDFVRFGWVCDVFIFPEYRGRSLGKKLVEAIVSHPKLGGVCLMLATDDAHGLYEQYGFERPEHHQKLLMRKLNMEAVEKSYGL</sequence>
<dbReference type="Gene3D" id="3.40.630.30">
    <property type="match status" value="1"/>
</dbReference>
<evidence type="ECO:0000259" key="1">
    <source>
        <dbReference type="PROSITE" id="PS51186"/>
    </source>
</evidence>
<dbReference type="PATRIC" id="fig|1274524.3.peg.3783"/>
<dbReference type="InterPro" id="IPR016181">
    <property type="entry name" value="Acyl_CoA_acyltransferase"/>
</dbReference>
<dbReference type="EMBL" id="AOFM01000009">
    <property type="protein sequence ID" value="EME73539.1"/>
    <property type="molecule type" value="Genomic_DNA"/>
</dbReference>
<dbReference type="GO" id="GO:0016747">
    <property type="term" value="F:acyltransferase activity, transferring groups other than amino-acyl groups"/>
    <property type="evidence" value="ECO:0007669"/>
    <property type="project" value="InterPro"/>
</dbReference>
<keyword evidence="2" id="KW-0808">Transferase</keyword>
<organism evidence="2 3">
    <name type="scientific">Bacillus sonorensis L12</name>
    <dbReference type="NCBI Taxonomy" id="1274524"/>
    <lineage>
        <taxon>Bacteria</taxon>
        <taxon>Bacillati</taxon>
        <taxon>Bacillota</taxon>
        <taxon>Bacilli</taxon>
        <taxon>Bacillales</taxon>
        <taxon>Bacillaceae</taxon>
        <taxon>Bacillus</taxon>
    </lineage>
</organism>
<dbReference type="InterPro" id="IPR000182">
    <property type="entry name" value="GNAT_dom"/>
</dbReference>
<dbReference type="eggNOG" id="COG0456">
    <property type="taxonomic scope" value="Bacteria"/>
</dbReference>
<dbReference type="PANTHER" id="PTHR43233:SF1">
    <property type="entry name" value="FAMILY N-ACETYLTRANSFERASE, PUTATIVE (AFU_ORTHOLOGUE AFUA_6G03350)-RELATED"/>
    <property type="match status" value="1"/>
</dbReference>
<feature type="domain" description="N-acetyltransferase" evidence="1">
    <location>
        <begin position="16"/>
        <end position="155"/>
    </location>
</feature>
<dbReference type="PROSITE" id="PS51186">
    <property type="entry name" value="GNAT"/>
    <property type="match status" value="1"/>
</dbReference>
<dbReference type="Pfam" id="PF13508">
    <property type="entry name" value="Acetyltransf_7"/>
    <property type="match status" value="1"/>
</dbReference>
<dbReference type="OrthoDB" id="3216107at2"/>
<name>M5P272_9BACI</name>
<dbReference type="STRING" id="1274524.BSONL12_17514"/>
<gene>
    <name evidence="2" type="ORF">BSONL12_17514</name>
</gene>
<accession>M5P272</accession>
<dbReference type="InterPro" id="IPR053144">
    <property type="entry name" value="Acetyltransferase_Butenolide"/>
</dbReference>
<reference evidence="2 3" key="1">
    <citation type="journal article" date="2013" name="Genome Announc.">
        <title>Draft Whole-Genome Sequence of Bacillus sonorensis Strain L12, a Source of Nonribosomal Lipopeptides.</title>
        <authorList>
            <person name="Adimpong D.B."/>
            <person name="Sorensen K.I."/>
            <person name="Nielsen D.S."/>
            <person name="Thorsen L."/>
            <person name="Rasmussen T.B."/>
            <person name="Derkx P.M."/>
            <person name="Jespersen L."/>
        </authorList>
    </citation>
    <scope>NUCLEOTIDE SEQUENCE [LARGE SCALE GENOMIC DNA]</scope>
    <source>
        <strain evidence="2 3">L12</strain>
    </source>
</reference>
<evidence type="ECO:0000313" key="3">
    <source>
        <dbReference type="Proteomes" id="UP000011907"/>
    </source>
</evidence>